<evidence type="ECO:0000313" key="8">
    <source>
        <dbReference type="Proteomes" id="UP001597252"/>
    </source>
</evidence>
<keyword evidence="8" id="KW-1185">Reference proteome</keyword>
<evidence type="ECO:0000256" key="5">
    <source>
        <dbReference type="SAM" id="SignalP"/>
    </source>
</evidence>
<evidence type="ECO:0000256" key="4">
    <source>
        <dbReference type="RuleBase" id="RU003744"/>
    </source>
</evidence>
<dbReference type="PROSITE" id="PS51257">
    <property type="entry name" value="PROKAR_LIPOPROTEIN"/>
    <property type="match status" value="1"/>
</dbReference>
<gene>
    <name evidence="7" type="ORF">ACFQ5J_04120</name>
</gene>
<comment type="similarity">
    <text evidence="2 4">Belongs to the bacterial solute-binding protein 3 family.</text>
</comment>
<dbReference type="RefSeq" id="WP_125753356.1">
    <property type="nucleotide sequence ID" value="NZ_JBHTON010000008.1"/>
</dbReference>
<protein>
    <submittedName>
        <fullName evidence="7">Transporter substrate-binding domain-containing protein</fullName>
    </submittedName>
</protein>
<name>A0ABW4E623_9LACO</name>
<dbReference type="InterPro" id="IPR018313">
    <property type="entry name" value="SBP_3_CS"/>
</dbReference>
<dbReference type="EMBL" id="JBHTON010000008">
    <property type="protein sequence ID" value="MFD1484418.1"/>
    <property type="molecule type" value="Genomic_DNA"/>
</dbReference>
<dbReference type="Proteomes" id="UP001597252">
    <property type="component" value="Unassembled WGS sequence"/>
</dbReference>
<dbReference type="SUPFAM" id="SSF53850">
    <property type="entry name" value="Periplasmic binding protein-like II"/>
    <property type="match status" value="1"/>
</dbReference>
<evidence type="ECO:0000256" key="1">
    <source>
        <dbReference type="ARBA" id="ARBA00004196"/>
    </source>
</evidence>
<evidence type="ECO:0000256" key="2">
    <source>
        <dbReference type="ARBA" id="ARBA00010333"/>
    </source>
</evidence>
<comment type="subcellular location">
    <subcellularLocation>
        <location evidence="1">Cell envelope</location>
    </subcellularLocation>
</comment>
<dbReference type="InterPro" id="IPR001638">
    <property type="entry name" value="Solute-binding_3/MltF_N"/>
</dbReference>
<dbReference type="Pfam" id="PF00497">
    <property type="entry name" value="SBP_bac_3"/>
    <property type="match status" value="1"/>
</dbReference>
<dbReference type="Gene3D" id="3.40.190.10">
    <property type="entry name" value="Periplasmic binding protein-like II"/>
    <property type="match status" value="2"/>
</dbReference>
<evidence type="ECO:0000259" key="6">
    <source>
        <dbReference type="SMART" id="SM00062"/>
    </source>
</evidence>
<organism evidence="7 8">
    <name type="scientific">Lacticaseibacillus baoqingensis</name>
    <dbReference type="NCBI Taxonomy" id="2486013"/>
    <lineage>
        <taxon>Bacteria</taxon>
        <taxon>Bacillati</taxon>
        <taxon>Bacillota</taxon>
        <taxon>Bacilli</taxon>
        <taxon>Lactobacillales</taxon>
        <taxon>Lactobacillaceae</taxon>
        <taxon>Lacticaseibacillus</taxon>
    </lineage>
</organism>
<dbReference type="PANTHER" id="PTHR35936:SF19">
    <property type="entry name" value="AMINO-ACID-BINDING PROTEIN YXEM-RELATED"/>
    <property type="match status" value="1"/>
</dbReference>
<dbReference type="SMART" id="SM00062">
    <property type="entry name" value="PBPb"/>
    <property type="match status" value="1"/>
</dbReference>
<dbReference type="PROSITE" id="PS01039">
    <property type="entry name" value="SBP_BACTERIAL_3"/>
    <property type="match status" value="1"/>
</dbReference>
<feature type="signal peptide" evidence="5">
    <location>
        <begin position="1"/>
        <end position="24"/>
    </location>
</feature>
<proteinExistence type="inferred from homology"/>
<keyword evidence="3 5" id="KW-0732">Signal</keyword>
<evidence type="ECO:0000256" key="3">
    <source>
        <dbReference type="ARBA" id="ARBA00022729"/>
    </source>
</evidence>
<feature type="chain" id="PRO_5047423001" evidence="5">
    <location>
        <begin position="25"/>
        <end position="269"/>
    </location>
</feature>
<evidence type="ECO:0000313" key="7">
    <source>
        <dbReference type="EMBL" id="MFD1484418.1"/>
    </source>
</evidence>
<feature type="domain" description="Solute-binding protein family 3/N-terminal" evidence="6">
    <location>
        <begin position="45"/>
        <end position="265"/>
    </location>
</feature>
<comment type="caution">
    <text evidence="7">The sequence shown here is derived from an EMBL/GenBank/DDBJ whole genome shotgun (WGS) entry which is preliminary data.</text>
</comment>
<reference evidence="8" key="1">
    <citation type="journal article" date="2019" name="Int. J. Syst. Evol. Microbiol.">
        <title>The Global Catalogue of Microorganisms (GCM) 10K type strain sequencing project: providing services to taxonomists for standard genome sequencing and annotation.</title>
        <authorList>
            <consortium name="The Broad Institute Genomics Platform"/>
            <consortium name="The Broad Institute Genome Sequencing Center for Infectious Disease"/>
            <person name="Wu L."/>
            <person name="Ma J."/>
        </authorList>
    </citation>
    <scope>NUCLEOTIDE SEQUENCE [LARGE SCALE GENOMIC DNA]</scope>
    <source>
        <strain evidence="8">CCM 8903</strain>
    </source>
</reference>
<dbReference type="PANTHER" id="PTHR35936">
    <property type="entry name" value="MEMBRANE-BOUND LYTIC MUREIN TRANSGLYCOSYLASE F"/>
    <property type="match status" value="1"/>
</dbReference>
<accession>A0ABW4E623</accession>
<sequence length="269" mass="29070">MSKRCLFRSVLAVASLLLIGVGLSACGTKTATKTTYKSELVKKNTLTVGLEGVYPPYSYRKDGKLTGFEVELVQQIAKQLDIKVNIKPTKWDGLIAGVGSGRFDFVVDNITATEARKKQYAFSTPYVYSHYILVTKQGSAIKSIDDVKGKRMLAANGSDNAQVAKKFGATIVPNSDFSVDIKMIKDGRADGTVNALSAWQDYQKTNSTAGVSATEIPAAKVAPAQIAALMSKKNPKLRQSVNKALATLRTDGTLKKLSVKYFGTDITEK</sequence>